<evidence type="ECO:0000313" key="5">
    <source>
        <dbReference type="Ensembl" id="ENSSMRP00000021088.1"/>
    </source>
</evidence>
<reference evidence="5" key="2">
    <citation type="submission" date="2025-09" db="UniProtKB">
        <authorList>
            <consortium name="Ensembl"/>
        </authorList>
    </citation>
    <scope>IDENTIFICATION</scope>
</reference>
<evidence type="ECO:0000259" key="4">
    <source>
        <dbReference type="Pfam" id="PF14988"/>
    </source>
</evidence>
<evidence type="ECO:0000256" key="3">
    <source>
        <dbReference type="SAM" id="MobiDB-lite"/>
    </source>
</evidence>
<accession>A0A8D0DSE3</accession>
<dbReference type="Pfam" id="PF14988">
    <property type="entry name" value="DUF4515"/>
    <property type="match status" value="1"/>
</dbReference>
<name>A0A8D0DSE3_SALMN</name>
<keyword evidence="6" id="KW-1185">Reference proteome</keyword>
<feature type="region of interest" description="Disordered" evidence="3">
    <location>
        <begin position="343"/>
        <end position="373"/>
    </location>
</feature>
<reference evidence="5" key="1">
    <citation type="submission" date="2025-08" db="UniProtKB">
        <authorList>
            <consortium name="Ensembl"/>
        </authorList>
    </citation>
    <scope>IDENTIFICATION</scope>
</reference>
<dbReference type="PANTHER" id="PTHR14845:SF3">
    <property type="entry name" value="COILED-COIL DOMAIN CONTAINING 121, RETROGENE 1"/>
    <property type="match status" value="1"/>
</dbReference>
<proteinExistence type="predicted"/>
<keyword evidence="1 2" id="KW-0175">Coiled coil</keyword>
<evidence type="ECO:0000256" key="1">
    <source>
        <dbReference type="ARBA" id="ARBA00023054"/>
    </source>
</evidence>
<sequence length="373" mass="41744">MGSRGQGAGVKALLPLAGRQAGRAFWRLQRGGGGLSPSARPPLLARLSKADGLLDPVLASCPGEGCPGLCQWAAAFLFSRLLVPPGKKAQPGRMGPESTAEEAPALRLQATYAHLCEAVERLRGRRGQLQAQQEFLQQEFGELQAESLAFLGQLSRRAQGRQGAVVSLSEQNRRALEELREEQRRRWAHHQEQEESLRKQLLTQRAELDRLGSELEGLRWVRALRERQAARLQGLQQELATARREHARRLREARARFLQGKAAQERAAQERAGRLAPRVEAAAARCLLEQRPGVQQESRELWRELRRLVGRAQQLRARKGQLQRRLRRQQSCLRGLALLREQFGSRPAPRKEGAGQHRQSSFLATKGPPGPGW</sequence>
<dbReference type="OMA" id="EQCEKKQ"/>
<dbReference type="AlphaFoldDB" id="A0A8D0DSE3"/>
<dbReference type="PANTHER" id="PTHR14845">
    <property type="entry name" value="COILED-COIL DOMAIN-CONTAINING 166"/>
    <property type="match status" value="1"/>
</dbReference>
<protein>
    <recommendedName>
        <fullName evidence="4">DUF4515 domain-containing protein</fullName>
    </recommendedName>
</protein>
<feature type="domain" description="DUF4515" evidence="4">
    <location>
        <begin position="148"/>
        <end position="329"/>
    </location>
</feature>
<feature type="coiled-coil region" evidence="2">
    <location>
        <begin position="225"/>
        <end position="252"/>
    </location>
</feature>
<dbReference type="Proteomes" id="UP000694421">
    <property type="component" value="Unplaced"/>
</dbReference>
<organism evidence="5 6">
    <name type="scientific">Salvator merianae</name>
    <name type="common">Argentine black and white tegu</name>
    <name type="synonym">Tupinambis merianae</name>
    <dbReference type="NCBI Taxonomy" id="96440"/>
    <lineage>
        <taxon>Eukaryota</taxon>
        <taxon>Metazoa</taxon>
        <taxon>Chordata</taxon>
        <taxon>Craniata</taxon>
        <taxon>Vertebrata</taxon>
        <taxon>Euteleostomi</taxon>
        <taxon>Lepidosauria</taxon>
        <taxon>Squamata</taxon>
        <taxon>Bifurcata</taxon>
        <taxon>Unidentata</taxon>
        <taxon>Episquamata</taxon>
        <taxon>Laterata</taxon>
        <taxon>Teiioidea</taxon>
        <taxon>Teiidae</taxon>
        <taxon>Salvator</taxon>
    </lineage>
</organism>
<evidence type="ECO:0000313" key="6">
    <source>
        <dbReference type="Proteomes" id="UP000694421"/>
    </source>
</evidence>
<dbReference type="Ensembl" id="ENSSMRT00000024717.1">
    <property type="protein sequence ID" value="ENSSMRP00000021088.1"/>
    <property type="gene ID" value="ENSSMRG00000016412.1"/>
</dbReference>
<dbReference type="GeneTree" id="ENSGT00960000187089"/>
<evidence type="ECO:0000256" key="2">
    <source>
        <dbReference type="SAM" id="Coils"/>
    </source>
</evidence>
<dbReference type="InterPro" id="IPR032777">
    <property type="entry name" value="DUF4515"/>
</dbReference>
<feature type="coiled-coil region" evidence="2">
    <location>
        <begin position="119"/>
        <end position="186"/>
    </location>
</feature>